<evidence type="ECO:0000313" key="2">
    <source>
        <dbReference type="Proteomes" id="UP000188159"/>
    </source>
</evidence>
<proteinExistence type="predicted"/>
<name>A0A1Q2C4F9_ANAHA</name>
<sequence length="60" mass="6675">MINKVITPMNPFTAPIAAAALGVMKEIVMKEMNSEVESTVKSIEMLLKVSIRSEKVPYHK</sequence>
<dbReference type="AlphaFoldDB" id="A0A1Q2C4F9"/>
<accession>A0A1Q2C4F9</accession>
<evidence type="ECO:0000313" key="1">
    <source>
        <dbReference type="EMBL" id="AQP38604.1"/>
    </source>
</evidence>
<gene>
    <name evidence="1" type="ORF">DO83_02645</name>
</gene>
<protein>
    <submittedName>
        <fullName evidence="1">Uncharacterized protein</fullName>
    </submittedName>
</protein>
<organism evidence="1 2">
    <name type="scientific">Anaerostipes hadrus</name>
    <dbReference type="NCBI Taxonomy" id="649756"/>
    <lineage>
        <taxon>Bacteria</taxon>
        <taxon>Bacillati</taxon>
        <taxon>Bacillota</taxon>
        <taxon>Clostridia</taxon>
        <taxon>Lachnospirales</taxon>
        <taxon>Lachnospiraceae</taxon>
        <taxon>Anaerostipes</taxon>
    </lineage>
</organism>
<dbReference type="EMBL" id="CP012098">
    <property type="protein sequence ID" value="AQP38604.1"/>
    <property type="molecule type" value="Genomic_DNA"/>
</dbReference>
<reference evidence="1 2" key="1">
    <citation type="journal article" date="2016" name="Sci. Rep.">
        <title>Accelerated dysbiosis of gut microbiota during aggravation of DSS-induced colitis by a butyrate-producing bacterium.</title>
        <authorList>
            <person name="Zhang Q."/>
            <person name="Wu Y."/>
            <person name="Wang J."/>
            <person name="Wu G."/>
            <person name="Long W."/>
            <person name="Xue Z."/>
            <person name="Wang L."/>
            <person name="Zhang X."/>
            <person name="Pang X."/>
            <person name="Zhao Y."/>
            <person name="Zhao L."/>
            <person name="Zhang C."/>
        </authorList>
    </citation>
    <scope>NUCLEOTIDE SEQUENCE [LARGE SCALE GENOMIC DNA]</scope>
    <source>
        <strain evidence="1 2">BPB5</strain>
    </source>
</reference>
<dbReference type="Proteomes" id="UP000188159">
    <property type="component" value="Chromosome"/>
</dbReference>